<sequence length="65" mass="6917">MESVDWVSLAGVVATIVIGVATIVIGVIQVIKSKSSSDINVNQSSGWFSKTEQKVNVGKKKNGKR</sequence>
<name>A0AA46UHK0_VIBPH</name>
<accession>A0AA46UHK0</accession>
<keyword evidence="1" id="KW-0812">Transmembrane</keyword>
<protein>
    <submittedName>
        <fullName evidence="2">Uncharacterized protein</fullName>
    </submittedName>
</protein>
<evidence type="ECO:0000313" key="3">
    <source>
        <dbReference type="Proteomes" id="UP001163036"/>
    </source>
</evidence>
<proteinExistence type="predicted"/>
<keyword evidence="1" id="KW-1133">Transmembrane helix</keyword>
<dbReference type="Proteomes" id="UP001163036">
    <property type="component" value="Chromosome 1"/>
</dbReference>
<evidence type="ECO:0000313" key="2">
    <source>
        <dbReference type="EMBL" id="UYV25851.1"/>
    </source>
</evidence>
<feature type="transmembrane region" description="Helical" evidence="1">
    <location>
        <begin position="6"/>
        <end position="28"/>
    </location>
</feature>
<evidence type="ECO:0000256" key="1">
    <source>
        <dbReference type="SAM" id="Phobius"/>
    </source>
</evidence>
<reference evidence="2" key="1">
    <citation type="submission" date="2022-05" db="EMBL/GenBank/DDBJ databases">
        <title>Megaplasmid of Vibrio parahaemolyticus.</title>
        <authorList>
            <person name="Strauch E."/>
            <person name="Borowiak M."/>
        </authorList>
    </citation>
    <scope>NUCLEOTIDE SEQUENCE</scope>
    <source>
        <strain evidence="2">16-VB00198</strain>
    </source>
</reference>
<dbReference type="RefSeq" id="WP_228086300.1">
    <property type="nucleotide sequence ID" value="NZ_CP097355.1"/>
</dbReference>
<dbReference type="EMBL" id="CP097355">
    <property type="protein sequence ID" value="UYV25851.1"/>
    <property type="molecule type" value="Genomic_DNA"/>
</dbReference>
<organism evidence="2 3">
    <name type="scientific">Vibrio parahaemolyticus</name>
    <dbReference type="NCBI Taxonomy" id="670"/>
    <lineage>
        <taxon>Bacteria</taxon>
        <taxon>Pseudomonadati</taxon>
        <taxon>Pseudomonadota</taxon>
        <taxon>Gammaproteobacteria</taxon>
        <taxon>Vibrionales</taxon>
        <taxon>Vibrionaceae</taxon>
        <taxon>Vibrio</taxon>
    </lineage>
</organism>
<gene>
    <name evidence="2" type="ORF">M5598_12545</name>
</gene>
<keyword evidence="1" id="KW-0472">Membrane</keyword>
<dbReference type="AlphaFoldDB" id="A0AA46UHK0"/>